<keyword evidence="10" id="KW-1185">Reference proteome</keyword>
<evidence type="ECO:0000256" key="1">
    <source>
        <dbReference type="ARBA" id="ARBA00022475"/>
    </source>
</evidence>
<keyword evidence="3" id="KW-0645">Protease</keyword>
<keyword evidence="1" id="KW-1003">Cell membrane</keyword>
<feature type="transmembrane region" description="Helical" evidence="8">
    <location>
        <begin position="103"/>
        <end position="125"/>
    </location>
</feature>
<feature type="transmembrane region" description="Helical" evidence="8">
    <location>
        <begin position="169"/>
        <end position="189"/>
    </location>
</feature>
<gene>
    <name evidence="9" type="ORF">Bccel_5280</name>
</gene>
<protein>
    <submittedName>
        <fullName evidence="9">Accessory protein regulator B</fullName>
    </submittedName>
</protein>
<dbReference type="Pfam" id="PF04647">
    <property type="entry name" value="AgrB"/>
    <property type="match status" value="1"/>
</dbReference>
<organism evidence="9 10">
    <name type="scientific">Pseudobacteroides cellulosolvens ATCC 35603 = DSM 2933</name>
    <dbReference type="NCBI Taxonomy" id="398512"/>
    <lineage>
        <taxon>Bacteria</taxon>
        <taxon>Bacillati</taxon>
        <taxon>Bacillota</taxon>
        <taxon>Clostridia</taxon>
        <taxon>Eubacteriales</taxon>
        <taxon>Oscillospiraceae</taxon>
        <taxon>Pseudobacteroides</taxon>
    </lineage>
</organism>
<keyword evidence="7 8" id="KW-0472">Membrane</keyword>
<evidence type="ECO:0000313" key="10">
    <source>
        <dbReference type="Proteomes" id="UP000036923"/>
    </source>
</evidence>
<dbReference type="STRING" id="398512.Bccel_5280"/>
<dbReference type="AlphaFoldDB" id="A0A0L6JVZ1"/>
<dbReference type="SMART" id="SM00793">
    <property type="entry name" value="AgrB"/>
    <property type="match status" value="1"/>
</dbReference>
<proteinExistence type="predicted"/>
<feature type="transmembrane region" description="Helical" evidence="8">
    <location>
        <begin position="146"/>
        <end position="163"/>
    </location>
</feature>
<dbReference type="GO" id="GO:0009372">
    <property type="term" value="P:quorum sensing"/>
    <property type="evidence" value="ECO:0007669"/>
    <property type="project" value="UniProtKB-KW"/>
</dbReference>
<dbReference type="RefSeq" id="WP_050753857.1">
    <property type="nucleotide sequence ID" value="NZ_JQKC01000041.1"/>
</dbReference>
<accession>A0A0L6JVZ1</accession>
<keyword evidence="4 8" id="KW-0812">Transmembrane</keyword>
<name>A0A0L6JVZ1_9FIRM</name>
<evidence type="ECO:0000256" key="6">
    <source>
        <dbReference type="ARBA" id="ARBA00022989"/>
    </source>
</evidence>
<comment type="caution">
    <text evidence="9">The sequence shown here is derived from an EMBL/GenBank/DDBJ whole genome shotgun (WGS) entry which is preliminary data.</text>
</comment>
<feature type="transmembrane region" description="Helical" evidence="8">
    <location>
        <begin position="36"/>
        <end position="67"/>
    </location>
</feature>
<evidence type="ECO:0000256" key="5">
    <source>
        <dbReference type="ARBA" id="ARBA00022801"/>
    </source>
</evidence>
<dbReference type="OrthoDB" id="9815055at2"/>
<sequence>MVIIDILSIKITNLIKSSMDGIDEEKEEVLKYGLDIIIYNTFLLAFFFMSALILGVLKPVVISLIVYGSLRIAAGGAHAKTRTLCFIISVITFYGPVLISKFFLINSLIPSVIIFIMNILAIIVYAPADTLEKPIISKKLRLYQKLSSFVIAIIIFLISLRVYNIDKVIYNVILFSIIPFLLLLSPLGYKLLGCLPGRGELGKS</sequence>
<reference evidence="10" key="1">
    <citation type="submission" date="2015-07" db="EMBL/GenBank/DDBJ databases">
        <title>Near-Complete Genome Sequence of the Cellulolytic Bacterium Bacteroides (Pseudobacteroides) cellulosolvens ATCC 35603.</title>
        <authorList>
            <person name="Dassa B."/>
            <person name="Utturkar S.M."/>
            <person name="Klingeman D.M."/>
            <person name="Hurt R.A."/>
            <person name="Keller M."/>
            <person name="Xu J."/>
            <person name="Reddy Y.H.K."/>
            <person name="Borovok I."/>
            <person name="Grinberg I.R."/>
            <person name="Lamed R."/>
            <person name="Zhivin O."/>
            <person name="Bayer E.A."/>
            <person name="Brown S.D."/>
        </authorList>
    </citation>
    <scope>NUCLEOTIDE SEQUENCE [LARGE SCALE GENOMIC DNA]</scope>
    <source>
        <strain evidence="10">DSM 2933</strain>
    </source>
</reference>
<dbReference type="EMBL" id="LGTC01000001">
    <property type="protein sequence ID" value="KNY30003.1"/>
    <property type="molecule type" value="Genomic_DNA"/>
</dbReference>
<dbReference type="GO" id="GO:0016020">
    <property type="term" value="C:membrane"/>
    <property type="evidence" value="ECO:0007669"/>
    <property type="project" value="InterPro"/>
</dbReference>
<dbReference type="GO" id="GO:0008233">
    <property type="term" value="F:peptidase activity"/>
    <property type="evidence" value="ECO:0007669"/>
    <property type="project" value="UniProtKB-KW"/>
</dbReference>
<keyword evidence="2" id="KW-0673">Quorum sensing</keyword>
<keyword evidence="5" id="KW-0378">Hydrolase</keyword>
<keyword evidence="6 8" id="KW-1133">Transmembrane helix</keyword>
<evidence type="ECO:0000256" key="7">
    <source>
        <dbReference type="ARBA" id="ARBA00023136"/>
    </source>
</evidence>
<dbReference type="InterPro" id="IPR006741">
    <property type="entry name" value="AgrB"/>
</dbReference>
<dbReference type="eggNOG" id="COG4512">
    <property type="taxonomic scope" value="Bacteria"/>
</dbReference>
<evidence type="ECO:0000256" key="4">
    <source>
        <dbReference type="ARBA" id="ARBA00022692"/>
    </source>
</evidence>
<evidence type="ECO:0000256" key="8">
    <source>
        <dbReference type="SAM" id="Phobius"/>
    </source>
</evidence>
<dbReference type="Proteomes" id="UP000036923">
    <property type="component" value="Unassembled WGS sequence"/>
</dbReference>
<evidence type="ECO:0000256" key="2">
    <source>
        <dbReference type="ARBA" id="ARBA00022654"/>
    </source>
</evidence>
<dbReference type="GO" id="GO:0006508">
    <property type="term" value="P:proteolysis"/>
    <property type="evidence" value="ECO:0007669"/>
    <property type="project" value="UniProtKB-KW"/>
</dbReference>
<feature type="transmembrane region" description="Helical" evidence="8">
    <location>
        <begin position="79"/>
        <end position="97"/>
    </location>
</feature>
<evidence type="ECO:0000256" key="3">
    <source>
        <dbReference type="ARBA" id="ARBA00022670"/>
    </source>
</evidence>
<evidence type="ECO:0000313" key="9">
    <source>
        <dbReference type="EMBL" id="KNY30003.1"/>
    </source>
</evidence>